<comment type="caution">
    <text evidence="2">The sequence shown here is derived from an EMBL/GenBank/DDBJ whole genome shotgun (WGS) entry which is preliminary data.</text>
</comment>
<keyword evidence="3" id="KW-1185">Reference proteome</keyword>
<dbReference type="AlphaFoldDB" id="A0A8H4R2L3"/>
<evidence type="ECO:0000313" key="3">
    <source>
        <dbReference type="Proteomes" id="UP000521872"/>
    </source>
</evidence>
<feature type="compositionally biased region" description="Basic and acidic residues" evidence="1">
    <location>
        <begin position="32"/>
        <end position="49"/>
    </location>
</feature>
<feature type="region of interest" description="Disordered" evidence="1">
    <location>
        <begin position="284"/>
        <end position="307"/>
    </location>
</feature>
<name>A0A8H4R2L3_9AGAR</name>
<feature type="compositionally biased region" description="Basic and acidic residues" evidence="1">
    <location>
        <begin position="212"/>
        <end position="231"/>
    </location>
</feature>
<evidence type="ECO:0000313" key="2">
    <source>
        <dbReference type="EMBL" id="KAF4622280.1"/>
    </source>
</evidence>
<evidence type="ECO:0000256" key="1">
    <source>
        <dbReference type="SAM" id="MobiDB-lite"/>
    </source>
</evidence>
<gene>
    <name evidence="2" type="ORF">D9613_009030</name>
</gene>
<organism evidence="2 3">
    <name type="scientific">Agrocybe pediades</name>
    <dbReference type="NCBI Taxonomy" id="84607"/>
    <lineage>
        <taxon>Eukaryota</taxon>
        <taxon>Fungi</taxon>
        <taxon>Dikarya</taxon>
        <taxon>Basidiomycota</taxon>
        <taxon>Agaricomycotina</taxon>
        <taxon>Agaricomycetes</taxon>
        <taxon>Agaricomycetidae</taxon>
        <taxon>Agaricales</taxon>
        <taxon>Agaricineae</taxon>
        <taxon>Strophariaceae</taxon>
        <taxon>Agrocybe</taxon>
    </lineage>
</organism>
<proteinExistence type="predicted"/>
<feature type="compositionally biased region" description="Polar residues" evidence="1">
    <location>
        <begin position="410"/>
        <end position="434"/>
    </location>
</feature>
<feature type="region of interest" description="Disordered" evidence="1">
    <location>
        <begin position="212"/>
        <end position="264"/>
    </location>
</feature>
<protein>
    <submittedName>
        <fullName evidence="2">Uncharacterized protein</fullName>
    </submittedName>
</protein>
<dbReference type="Proteomes" id="UP000521872">
    <property type="component" value="Unassembled WGS sequence"/>
</dbReference>
<feature type="region of interest" description="Disordered" evidence="1">
    <location>
        <begin position="403"/>
        <end position="437"/>
    </location>
</feature>
<feature type="region of interest" description="Disordered" evidence="1">
    <location>
        <begin position="1"/>
        <end position="67"/>
    </location>
</feature>
<accession>A0A8H4R2L3</accession>
<feature type="compositionally biased region" description="Acidic residues" evidence="1">
    <location>
        <begin position="50"/>
        <end position="67"/>
    </location>
</feature>
<dbReference type="InterPro" id="IPR036910">
    <property type="entry name" value="HMG_box_dom_sf"/>
</dbReference>
<feature type="compositionally biased region" description="Acidic residues" evidence="1">
    <location>
        <begin position="1"/>
        <end position="31"/>
    </location>
</feature>
<dbReference type="SUPFAM" id="SSF47095">
    <property type="entry name" value="HMG-box"/>
    <property type="match status" value="1"/>
</dbReference>
<dbReference type="EMBL" id="JAACJL010000002">
    <property type="protein sequence ID" value="KAF4622280.1"/>
    <property type="molecule type" value="Genomic_DNA"/>
</dbReference>
<sequence>MPSEEEGNDADGWEDIPQDVGEDSIDEDALDELYKMDPESDEDKGKSDSESDGLTDNDDDALGPEEGAVFDELDEVVQVVPRATVEKPFSAFVLAGGSRAARSRIAEGSQVACSQLAAARISRQFSQVARMLASSHAEKWSSALLYTPSYPSRESSLMSSRSEDESQCSHVPKPPNCWLIFRAEMLQRGLLPEFIPEAWRILPETHKKAYRKRAADGRESHKLLYSDSVDHRPRRRKNDMNGNLPVERQETEDERNKRLLKNERRRAARLRARQNNARKMADGLIADAGDPGQNTEASQAHPAGYTHSQDFVPWSRDSEYELAILKDCTGSPAGMDPHPNFAIRTDFLSSQGLLSHHRFIQPWTQVPYGSYDEYPFSEESRVSTEELSYEEKILRESDYLSTYLRGRPSTDPSLSQTKTEESWMSDTASSTSVDPSDWELFLNLPDS</sequence>
<reference evidence="2 3" key="1">
    <citation type="submission" date="2019-12" db="EMBL/GenBank/DDBJ databases">
        <authorList>
            <person name="Floudas D."/>
            <person name="Bentzer J."/>
            <person name="Ahren D."/>
            <person name="Johansson T."/>
            <person name="Persson P."/>
            <person name="Tunlid A."/>
        </authorList>
    </citation>
    <scope>NUCLEOTIDE SEQUENCE [LARGE SCALE GENOMIC DNA]</scope>
    <source>
        <strain evidence="2 3">CBS 102.39</strain>
    </source>
</reference>